<evidence type="ECO:0000313" key="1">
    <source>
        <dbReference type="EMBL" id="MBT0653445.1"/>
    </source>
</evidence>
<reference evidence="1 2" key="1">
    <citation type="submission" date="2021-05" db="EMBL/GenBank/DDBJ databases">
        <title>The draft genome of Geobacter luticola JCM 17780.</title>
        <authorList>
            <person name="Xu Z."/>
            <person name="Masuda Y."/>
            <person name="Itoh H."/>
            <person name="Senoo K."/>
        </authorList>
    </citation>
    <scope>NUCLEOTIDE SEQUENCE [LARGE SCALE GENOMIC DNA]</scope>
    <source>
        <strain evidence="1 2">JCM 17780</strain>
    </source>
</reference>
<comment type="caution">
    <text evidence="1">The sequence shown here is derived from an EMBL/GenBank/DDBJ whole genome shotgun (WGS) entry which is preliminary data.</text>
</comment>
<keyword evidence="2" id="KW-1185">Reference proteome</keyword>
<protein>
    <submittedName>
        <fullName evidence="1">Uncharacterized protein</fullName>
    </submittedName>
</protein>
<name>A0ABS5SDK1_9BACT</name>
<accession>A0ABS5SDK1</accession>
<proteinExistence type="predicted"/>
<dbReference type="Proteomes" id="UP000756860">
    <property type="component" value="Unassembled WGS sequence"/>
</dbReference>
<dbReference type="EMBL" id="JAHCVK010000003">
    <property type="protein sequence ID" value="MBT0653445.1"/>
    <property type="molecule type" value="Genomic_DNA"/>
</dbReference>
<sequence>MTNKKLLYFAVTNNIVNATIVDSKAISRRDIKTGYHEQEATHQHNFYRSVLPALPGDAQSLPVGRKLPQAAPACSYRKHHTKVT</sequence>
<organism evidence="1 2">
    <name type="scientific">Geomobilimonas luticola</name>
    <dbReference type="NCBI Taxonomy" id="1114878"/>
    <lineage>
        <taxon>Bacteria</taxon>
        <taxon>Pseudomonadati</taxon>
        <taxon>Thermodesulfobacteriota</taxon>
        <taxon>Desulfuromonadia</taxon>
        <taxon>Geobacterales</taxon>
        <taxon>Geobacteraceae</taxon>
        <taxon>Geomobilimonas</taxon>
    </lineage>
</organism>
<gene>
    <name evidence="1" type="ORF">KI810_10295</name>
</gene>
<evidence type="ECO:0000313" key="2">
    <source>
        <dbReference type="Proteomes" id="UP000756860"/>
    </source>
</evidence>